<evidence type="ECO:0000259" key="2">
    <source>
        <dbReference type="Pfam" id="PF01408"/>
    </source>
</evidence>
<dbReference type="GO" id="GO:0000166">
    <property type="term" value="F:nucleotide binding"/>
    <property type="evidence" value="ECO:0007669"/>
    <property type="project" value="InterPro"/>
</dbReference>
<keyword evidence="5" id="KW-1185">Reference proteome</keyword>
<dbReference type="EMBL" id="SWKR01000001">
    <property type="protein sequence ID" value="TKD53278.1"/>
    <property type="molecule type" value="Genomic_DNA"/>
</dbReference>
<dbReference type="InterPro" id="IPR050463">
    <property type="entry name" value="Gfo/Idh/MocA_oxidrdct_glycsds"/>
</dbReference>
<dbReference type="InterPro" id="IPR055170">
    <property type="entry name" value="GFO_IDH_MocA-like_dom"/>
</dbReference>
<protein>
    <submittedName>
        <fullName evidence="4">Gfo/Idh/MocA family oxidoreductase</fullName>
    </submittedName>
</protein>
<dbReference type="InterPro" id="IPR006311">
    <property type="entry name" value="TAT_signal"/>
</dbReference>
<evidence type="ECO:0000256" key="1">
    <source>
        <dbReference type="ARBA" id="ARBA00023002"/>
    </source>
</evidence>
<dbReference type="PANTHER" id="PTHR43818">
    <property type="entry name" value="BCDNA.GH03377"/>
    <property type="match status" value="1"/>
</dbReference>
<gene>
    <name evidence="4" type="ORF">FBR43_02860</name>
</gene>
<dbReference type="GO" id="GO:0016491">
    <property type="term" value="F:oxidoreductase activity"/>
    <property type="evidence" value="ECO:0007669"/>
    <property type="project" value="UniProtKB-KW"/>
</dbReference>
<dbReference type="InterPro" id="IPR008354">
    <property type="entry name" value="Glc-Fru_OxRdtase_bac"/>
</dbReference>
<comment type="caution">
    <text evidence="4">The sequence shown here is derived from an EMBL/GenBank/DDBJ whole genome shotgun (WGS) entry which is preliminary data.</text>
</comment>
<accession>A0A4V5PWZ0</accession>
<dbReference type="RefSeq" id="WP_136941697.1">
    <property type="nucleotide sequence ID" value="NZ_SWKR01000001.1"/>
</dbReference>
<name>A0A4V5PWZ0_9SPHN</name>
<feature type="domain" description="Gfo/Idh/MocA-like oxidoreductase N-terminal" evidence="2">
    <location>
        <begin position="61"/>
        <end position="184"/>
    </location>
</feature>
<evidence type="ECO:0000259" key="3">
    <source>
        <dbReference type="Pfam" id="PF22725"/>
    </source>
</evidence>
<reference evidence="4 5" key="1">
    <citation type="submission" date="2019-04" db="EMBL/GenBank/DDBJ databases">
        <authorList>
            <person name="Yang Y."/>
            <person name="Wei D."/>
        </authorList>
    </citation>
    <scope>NUCLEOTIDE SEQUENCE [LARGE SCALE GENOMIC DNA]</scope>
    <source>
        <strain evidence="4 5">L-1-4w-11</strain>
    </source>
</reference>
<dbReference type="PANTHER" id="PTHR43818:SF11">
    <property type="entry name" value="BCDNA.GH03377"/>
    <property type="match status" value="1"/>
</dbReference>
<organism evidence="4 5">
    <name type="scientific">Sphingomonas baiyangensis</name>
    <dbReference type="NCBI Taxonomy" id="2572576"/>
    <lineage>
        <taxon>Bacteria</taxon>
        <taxon>Pseudomonadati</taxon>
        <taxon>Pseudomonadota</taxon>
        <taxon>Alphaproteobacteria</taxon>
        <taxon>Sphingomonadales</taxon>
        <taxon>Sphingomonadaceae</taxon>
        <taxon>Sphingomonas</taxon>
    </lineage>
</organism>
<evidence type="ECO:0000313" key="4">
    <source>
        <dbReference type="EMBL" id="TKD53278.1"/>
    </source>
</evidence>
<keyword evidence="1" id="KW-0560">Oxidoreductase</keyword>
<dbReference type="Pfam" id="PF01408">
    <property type="entry name" value="GFO_IDH_MocA"/>
    <property type="match status" value="1"/>
</dbReference>
<proteinExistence type="predicted"/>
<evidence type="ECO:0000313" key="5">
    <source>
        <dbReference type="Proteomes" id="UP000309138"/>
    </source>
</evidence>
<dbReference type="SUPFAM" id="SSF55347">
    <property type="entry name" value="Glyceraldehyde-3-phosphate dehydrogenase-like, C-terminal domain"/>
    <property type="match status" value="1"/>
</dbReference>
<dbReference type="OrthoDB" id="9815825at2"/>
<dbReference type="PROSITE" id="PS51318">
    <property type="entry name" value="TAT"/>
    <property type="match status" value="1"/>
</dbReference>
<sequence>MSDQPLSRRYFMQLGAAGAASAIASGAAAQDRRLDLPNRAIGRPAPQLGGPAELPDAEKVGIAVVGLGKLALGEVLPAFGQCRAAKLAAVVSGDPAKARRVAAQAGLPDDAIYSYESYDRMAQDRRIDVVYIILPNSLHADYTVRAFKAGKHVLCEKPMATTEADCRRMIAAAEAADRKLMIAYRCFFEPANLEAMRVMRSGTLGKIRSFSSDNGRPSSLSDPADQWRLDGPLSGGGALTDIGIYGINGARYLLGEEPVEVRAWAYTDKSDPRFAETEDAIHWQFRMASGVIVNGSTSFSYASTSRLQAVGEKGRLVMDPATNYRGIQLAVHEGGVERRPQTPAIDQFAREMDEMAMVVRRNRPIAATGEEGMQDVRLMLAILESVRQGGAAVRTDWGYKRAVDPVELADRKA</sequence>
<dbReference type="Gene3D" id="3.40.50.720">
    <property type="entry name" value="NAD(P)-binding Rossmann-like Domain"/>
    <property type="match status" value="1"/>
</dbReference>
<feature type="domain" description="GFO/IDH/MocA-like oxidoreductase" evidence="3">
    <location>
        <begin position="194"/>
        <end position="316"/>
    </location>
</feature>
<dbReference type="Proteomes" id="UP000309138">
    <property type="component" value="Unassembled WGS sequence"/>
</dbReference>
<dbReference type="Gene3D" id="3.30.360.10">
    <property type="entry name" value="Dihydrodipicolinate Reductase, domain 2"/>
    <property type="match status" value="1"/>
</dbReference>
<dbReference type="Pfam" id="PF22725">
    <property type="entry name" value="GFO_IDH_MocA_C3"/>
    <property type="match status" value="1"/>
</dbReference>
<dbReference type="SUPFAM" id="SSF51735">
    <property type="entry name" value="NAD(P)-binding Rossmann-fold domains"/>
    <property type="match status" value="1"/>
</dbReference>
<dbReference type="AlphaFoldDB" id="A0A4V5PWZ0"/>
<dbReference type="PRINTS" id="PR01775">
    <property type="entry name" value="GLFROXRDTASE"/>
</dbReference>
<dbReference type="InterPro" id="IPR036291">
    <property type="entry name" value="NAD(P)-bd_dom_sf"/>
</dbReference>
<dbReference type="InterPro" id="IPR000683">
    <property type="entry name" value="Gfo/Idh/MocA-like_OxRdtase_N"/>
</dbReference>